<evidence type="ECO:0000313" key="2">
    <source>
        <dbReference type="Proteomes" id="UP001243009"/>
    </source>
</evidence>
<dbReference type="SUPFAM" id="SSF69118">
    <property type="entry name" value="AhpD-like"/>
    <property type="match status" value="1"/>
</dbReference>
<dbReference type="EMBL" id="JAUTWS010000001">
    <property type="protein sequence ID" value="MDO9706919.1"/>
    <property type="molecule type" value="Genomic_DNA"/>
</dbReference>
<keyword evidence="2" id="KW-1185">Reference proteome</keyword>
<protein>
    <submittedName>
        <fullName evidence="1">Carboxymuconolactone decarboxylase family protein</fullName>
    </submittedName>
</protein>
<proteinExistence type="predicted"/>
<dbReference type="Gene3D" id="1.20.1290.10">
    <property type="entry name" value="AhpD-like"/>
    <property type="match status" value="1"/>
</dbReference>
<gene>
    <name evidence="1" type="ORF">Q7A36_01105</name>
</gene>
<evidence type="ECO:0000313" key="1">
    <source>
        <dbReference type="EMBL" id="MDO9706919.1"/>
    </source>
</evidence>
<reference evidence="1 2" key="1">
    <citation type="submission" date="2023-08" db="EMBL/GenBank/DDBJ databases">
        <title>The draft genome sequence of Paracraurococcus sp. LOR1-02.</title>
        <authorList>
            <person name="Kingkaew E."/>
            <person name="Tanasupawat S."/>
        </authorList>
    </citation>
    <scope>NUCLEOTIDE SEQUENCE [LARGE SCALE GENOMIC DNA]</scope>
    <source>
        <strain evidence="1 2">LOR1-02</strain>
    </source>
</reference>
<comment type="caution">
    <text evidence="1">The sequence shown here is derived from an EMBL/GenBank/DDBJ whole genome shotgun (WGS) entry which is preliminary data.</text>
</comment>
<dbReference type="PANTHER" id="PTHR34846">
    <property type="entry name" value="4-CARBOXYMUCONOLACTONE DECARBOXYLASE FAMILY PROTEIN (AFU_ORTHOLOGUE AFUA_6G11590)"/>
    <property type="match status" value="1"/>
</dbReference>
<accession>A0ABT9DSP8</accession>
<dbReference type="InterPro" id="IPR029032">
    <property type="entry name" value="AhpD-like"/>
</dbReference>
<sequence>MARLAPRTRETLDAAQQAVWDRIASGARGGVGGPFTALIESAELCARVEQLGVFIRYECSVPMRLREIAILCVGQHWKAEYEWYAHAPIAAKQGVPEAVIQAIGTGAAEIPFDAEADRITVDFVRALLRTGQVGDAAYAAAKALLGEKGTVELTGLVGYYSLLAMQLNVFQVAPPPPFRAPWAG</sequence>
<dbReference type="PANTHER" id="PTHR34846:SF11">
    <property type="entry name" value="4-CARBOXYMUCONOLACTONE DECARBOXYLASE FAMILY PROTEIN (AFU_ORTHOLOGUE AFUA_6G11590)"/>
    <property type="match status" value="1"/>
</dbReference>
<dbReference type="Proteomes" id="UP001243009">
    <property type="component" value="Unassembled WGS sequence"/>
</dbReference>
<name>A0ABT9DSP8_9PROT</name>
<dbReference type="RefSeq" id="WP_305101789.1">
    <property type="nucleotide sequence ID" value="NZ_JAUTWS010000001.1"/>
</dbReference>
<organism evidence="1 2">
    <name type="scientific">Paracraurococcus lichenis</name>
    <dbReference type="NCBI Taxonomy" id="3064888"/>
    <lineage>
        <taxon>Bacteria</taxon>
        <taxon>Pseudomonadati</taxon>
        <taxon>Pseudomonadota</taxon>
        <taxon>Alphaproteobacteria</taxon>
        <taxon>Acetobacterales</taxon>
        <taxon>Roseomonadaceae</taxon>
        <taxon>Paracraurococcus</taxon>
    </lineage>
</organism>